<dbReference type="Proteomes" id="UP000265938">
    <property type="component" value="Unassembled WGS sequence"/>
</dbReference>
<reference evidence="2 3" key="1">
    <citation type="submission" date="2018-09" db="EMBL/GenBank/DDBJ databases">
        <title>Identification of marine bacteria producing industrial enzymes.</title>
        <authorList>
            <person name="Cheng T.H."/>
            <person name="Saidin J."/>
            <person name="Muhd D.D."/>
            <person name="Isa M.N.M."/>
            <person name="Bakar M.F.A."/>
            <person name="Ismail N."/>
        </authorList>
    </citation>
    <scope>NUCLEOTIDE SEQUENCE [LARGE SCALE GENOMIC DNA]</scope>
    <source>
        <strain evidence="2 3">MNAD 1.6</strain>
    </source>
</reference>
<organism evidence="2 3">
    <name type="scientific">Pseudoalteromonas gelatinilytica</name>
    <dbReference type="NCBI Taxonomy" id="1703256"/>
    <lineage>
        <taxon>Bacteria</taxon>
        <taxon>Pseudomonadati</taxon>
        <taxon>Pseudomonadota</taxon>
        <taxon>Gammaproteobacteria</taxon>
        <taxon>Alteromonadales</taxon>
        <taxon>Pseudoalteromonadaceae</taxon>
        <taxon>Pseudoalteromonas</taxon>
    </lineage>
</organism>
<keyword evidence="1" id="KW-1133">Transmembrane helix</keyword>
<accession>A0A3A3EIK1</accession>
<comment type="caution">
    <text evidence="2">The sequence shown here is derived from an EMBL/GenBank/DDBJ whole genome shotgun (WGS) entry which is preliminary data.</text>
</comment>
<proteinExistence type="predicted"/>
<dbReference type="AlphaFoldDB" id="A0A3A3EIK1"/>
<protein>
    <submittedName>
        <fullName evidence="2">Uncharacterized protein</fullName>
    </submittedName>
</protein>
<dbReference type="EMBL" id="QYSE01000004">
    <property type="protein sequence ID" value="RJF33904.1"/>
    <property type="molecule type" value="Genomic_DNA"/>
</dbReference>
<feature type="transmembrane region" description="Helical" evidence="1">
    <location>
        <begin position="12"/>
        <end position="30"/>
    </location>
</feature>
<evidence type="ECO:0000256" key="1">
    <source>
        <dbReference type="SAM" id="Phobius"/>
    </source>
</evidence>
<evidence type="ECO:0000313" key="3">
    <source>
        <dbReference type="Proteomes" id="UP000265938"/>
    </source>
</evidence>
<keyword evidence="1" id="KW-0812">Transmembrane</keyword>
<name>A0A3A3EIK1_9GAMM</name>
<keyword evidence="1" id="KW-0472">Membrane</keyword>
<sequence>MLIIPENFYWLLAGPSIVTFLISALCFTRISMKHIEKKMREEGIHEPLWDKGLGIRINMYAIVIRRQKPAKATIINDEAILRHARPIDLVLARVMHYSFTIAMILSVYGYFAYDFGERAY</sequence>
<gene>
    <name evidence="2" type="ORF">D4741_15630</name>
</gene>
<evidence type="ECO:0000313" key="2">
    <source>
        <dbReference type="EMBL" id="RJF33904.1"/>
    </source>
</evidence>
<feature type="transmembrane region" description="Helical" evidence="1">
    <location>
        <begin position="90"/>
        <end position="111"/>
    </location>
</feature>